<dbReference type="GO" id="GO:0008270">
    <property type="term" value="F:zinc ion binding"/>
    <property type="evidence" value="ECO:0007669"/>
    <property type="project" value="UniProtKB-KW"/>
</dbReference>
<reference evidence="10" key="1">
    <citation type="submission" date="2023-10" db="EMBL/GenBank/DDBJ databases">
        <title>Genome assemblies of two species of porcelain crab, Petrolisthes cinctipes and Petrolisthes manimaculis (Anomura: Porcellanidae).</title>
        <authorList>
            <person name="Angst P."/>
        </authorList>
    </citation>
    <scope>NUCLEOTIDE SEQUENCE</scope>
    <source>
        <strain evidence="10">PB745_01</strain>
        <tissue evidence="10">Gill</tissue>
    </source>
</reference>
<dbReference type="Pfam" id="PF13909">
    <property type="entry name" value="zf-H2C2_5"/>
    <property type="match status" value="1"/>
</dbReference>
<dbReference type="GO" id="GO:0005634">
    <property type="term" value="C:nucleus"/>
    <property type="evidence" value="ECO:0007669"/>
    <property type="project" value="UniProtKB-SubCell"/>
</dbReference>
<evidence type="ECO:0000256" key="7">
    <source>
        <dbReference type="ARBA" id="ARBA00023242"/>
    </source>
</evidence>
<dbReference type="GO" id="GO:0006357">
    <property type="term" value="P:regulation of transcription by RNA polymerase II"/>
    <property type="evidence" value="ECO:0007669"/>
    <property type="project" value="TreeGrafter"/>
</dbReference>
<dbReference type="FunFam" id="3.30.160.60:FF:001732">
    <property type="entry name" value="Zgc:162936"/>
    <property type="match status" value="1"/>
</dbReference>
<dbReference type="GO" id="GO:0045893">
    <property type="term" value="P:positive regulation of DNA-templated transcription"/>
    <property type="evidence" value="ECO:0007669"/>
    <property type="project" value="UniProtKB-ARBA"/>
</dbReference>
<comment type="subcellular location">
    <subcellularLocation>
        <location evidence="1">Nucleus</location>
    </subcellularLocation>
</comment>
<dbReference type="InterPro" id="IPR013087">
    <property type="entry name" value="Znf_C2H2_type"/>
</dbReference>
<evidence type="ECO:0000256" key="3">
    <source>
        <dbReference type="ARBA" id="ARBA00022737"/>
    </source>
</evidence>
<keyword evidence="3" id="KW-0677">Repeat</keyword>
<dbReference type="GO" id="GO:0003700">
    <property type="term" value="F:DNA-binding transcription factor activity"/>
    <property type="evidence" value="ECO:0007669"/>
    <property type="project" value="TreeGrafter"/>
</dbReference>
<evidence type="ECO:0000256" key="6">
    <source>
        <dbReference type="ARBA" id="ARBA00023125"/>
    </source>
</evidence>
<dbReference type="GO" id="GO:0005694">
    <property type="term" value="C:chromosome"/>
    <property type="evidence" value="ECO:0007669"/>
    <property type="project" value="UniProtKB-ARBA"/>
</dbReference>
<dbReference type="PROSITE" id="PS50157">
    <property type="entry name" value="ZINC_FINGER_C2H2_2"/>
    <property type="match status" value="2"/>
</dbReference>
<name>A0AAE1F9M2_PETCI</name>
<feature type="domain" description="C2H2-type" evidence="9">
    <location>
        <begin position="58"/>
        <end position="85"/>
    </location>
</feature>
<keyword evidence="4 8" id="KW-0863">Zinc-finger</keyword>
<dbReference type="PANTHER" id="PTHR24404:SF114">
    <property type="entry name" value="KLUMPFUSS, ISOFORM B-RELATED"/>
    <property type="match status" value="1"/>
</dbReference>
<dbReference type="EMBL" id="JAWQEG010002790">
    <property type="protein sequence ID" value="KAK3869711.1"/>
    <property type="molecule type" value="Genomic_DNA"/>
</dbReference>
<dbReference type="Proteomes" id="UP001286313">
    <property type="component" value="Unassembled WGS sequence"/>
</dbReference>
<sequence>MNEVLLFPLGGAAAGQGGQDISSLQLLSLPCQRQGTEVVERAAMKTGGAVTSSHKASFVCTVCQKPFNHKGNFLKHYRTHTGEKPFQCPKCPYKATQKAHLTSHMLGRHGEVIQGNTNSRSHEKMGQLVVVGQPGLSVSSEVASVSSLPLGPRVAPHEAPAARDTLGPTIYHCPAVPGDIGDLEGFTSAKLASHTKNVCPYCNKRFYCNAHFIRHQRIHTGEKPYKCPHCDYSSTQKGNLKGHIGKRHGL</sequence>
<evidence type="ECO:0000256" key="4">
    <source>
        <dbReference type="ARBA" id="ARBA00022771"/>
    </source>
</evidence>
<evidence type="ECO:0000256" key="1">
    <source>
        <dbReference type="ARBA" id="ARBA00004123"/>
    </source>
</evidence>
<dbReference type="PANTHER" id="PTHR24404">
    <property type="entry name" value="ZINC FINGER PROTEIN"/>
    <property type="match status" value="1"/>
</dbReference>
<keyword evidence="11" id="KW-1185">Reference proteome</keyword>
<dbReference type="SUPFAM" id="SSF57667">
    <property type="entry name" value="beta-beta-alpha zinc fingers"/>
    <property type="match status" value="2"/>
</dbReference>
<dbReference type="FunFam" id="3.30.160.60:FF:000448">
    <property type="entry name" value="RE1-silencing transcription factor A"/>
    <property type="match status" value="1"/>
</dbReference>
<dbReference type="FunFam" id="3.30.160.60:FF:001498">
    <property type="entry name" value="Zinc finger protein 404"/>
    <property type="match status" value="1"/>
</dbReference>
<proteinExistence type="predicted"/>
<evidence type="ECO:0000313" key="11">
    <source>
        <dbReference type="Proteomes" id="UP001286313"/>
    </source>
</evidence>
<dbReference type="Pfam" id="PF00096">
    <property type="entry name" value="zf-C2H2"/>
    <property type="match status" value="3"/>
</dbReference>
<evidence type="ECO:0000256" key="8">
    <source>
        <dbReference type="PROSITE-ProRule" id="PRU00042"/>
    </source>
</evidence>
<keyword evidence="6" id="KW-0238">DNA-binding</keyword>
<feature type="domain" description="C2H2-type" evidence="9">
    <location>
        <begin position="197"/>
        <end position="224"/>
    </location>
</feature>
<dbReference type="InterPro" id="IPR036236">
    <property type="entry name" value="Znf_C2H2_sf"/>
</dbReference>
<dbReference type="AlphaFoldDB" id="A0AAE1F9M2"/>
<protein>
    <recommendedName>
        <fullName evidence="9">C2H2-type domain-containing protein</fullName>
    </recommendedName>
</protein>
<keyword evidence="5" id="KW-0862">Zinc</keyword>
<evidence type="ECO:0000313" key="10">
    <source>
        <dbReference type="EMBL" id="KAK3869711.1"/>
    </source>
</evidence>
<keyword evidence="7" id="KW-0539">Nucleus</keyword>
<dbReference type="InterPro" id="IPR050589">
    <property type="entry name" value="Ikaros_C2H2-ZF"/>
</dbReference>
<organism evidence="10 11">
    <name type="scientific">Petrolisthes cinctipes</name>
    <name type="common">Flat porcelain crab</name>
    <dbReference type="NCBI Taxonomy" id="88211"/>
    <lineage>
        <taxon>Eukaryota</taxon>
        <taxon>Metazoa</taxon>
        <taxon>Ecdysozoa</taxon>
        <taxon>Arthropoda</taxon>
        <taxon>Crustacea</taxon>
        <taxon>Multicrustacea</taxon>
        <taxon>Malacostraca</taxon>
        <taxon>Eumalacostraca</taxon>
        <taxon>Eucarida</taxon>
        <taxon>Decapoda</taxon>
        <taxon>Pleocyemata</taxon>
        <taxon>Anomura</taxon>
        <taxon>Galatheoidea</taxon>
        <taxon>Porcellanidae</taxon>
        <taxon>Petrolisthes</taxon>
    </lineage>
</organism>
<dbReference type="FunFam" id="3.30.160.60:FF:000446">
    <property type="entry name" value="Zinc finger protein"/>
    <property type="match status" value="1"/>
</dbReference>
<comment type="caution">
    <text evidence="10">The sequence shown here is derived from an EMBL/GenBank/DDBJ whole genome shotgun (WGS) entry which is preliminary data.</text>
</comment>
<evidence type="ECO:0000259" key="9">
    <source>
        <dbReference type="PROSITE" id="PS50157"/>
    </source>
</evidence>
<dbReference type="Gene3D" id="3.30.160.60">
    <property type="entry name" value="Classic Zinc Finger"/>
    <property type="match status" value="4"/>
</dbReference>
<dbReference type="SMART" id="SM00355">
    <property type="entry name" value="ZnF_C2H2"/>
    <property type="match status" value="4"/>
</dbReference>
<gene>
    <name evidence="10" type="ORF">Pcinc_025004</name>
</gene>
<evidence type="ECO:0000256" key="5">
    <source>
        <dbReference type="ARBA" id="ARBA00022833"/>
    </source>
</evidence>
<dbReference type="GO" id="GO:0000978">
    <property type="term" value="F:RNA polymerase II cis-regulatory region sequence-specific DNA binding"/>
    <property type="evidence" value="ECO:0007669"/>
    <property type="project" value="TreeGrafter"/>
</dbReference>
<dbReference type="PROSITE" id="PS00028">
    <property type="entry name" value="ZINC_FINGER_C2H2_1"/>
    <property type="match status" value="2"/>
</dbReference>
<accession>A0AAE1F9M2</accession>
<keyword evidence="2" id="KW-0479">Metal-binding</keyword>
<evidence type="ECO:0000256" key="2">
    <source>
        <dbReference type="ARBA" id="ARBA00022723"/>
    </source>
</evidence>